<gene>
    <name evidence="1" type="ORF">MPF_1910</name>
</gene>
<organism evidence="1 2">
    <name type="scientific">Methanohalophilus portucalensis FDF-1</name>
    <dbReference type="NCBI Taxonomy" id="523843"/>
    <lineage>
        <taxon>Archaea</taxon>
        <taxon>Methanobacteriati</taxon>
        <taxon>Methanobacteriota</taxon>
        <taxon>Stenosarchaea group</taxon>
        <taxon>Methanomicrobia</taxon>
        <taxon>Methanosarcinales</taxon>
        <taxon>Methanosarcinaceae</taxon>
        <taxon>Methanohalophilus</taxon>
    </lineage>
</organism>
<dbReference type="AlphaFoldDB" id="A0A1L9C2H5"/>
<protein>
    <submittedName>
        <fullName evidence="1">Uncharacterized protein</fullName>
    </submittedName>
</protein>
<sequence length="33" mass="3681">MQEIGKEILLLPEKIVLKVNYGTGTEITEPIPN</sequence>
<dbReference type="EMBL" id="JWTK01000007">
    <property type="protein sequence ID" value="OJH48608.1"/>
    <property type="molecule type" value="Genomic_DNA"/>
</dbReference>
<evidence type="ECO:0000313" key="2">
    <source>
        <dbReference type="Proteomes" id="UP000185713"/>
    </source>
</evidence>
<reference evidence="1 2" key="1">
    <citation type="submission" date="2014-12" db="EMBL/GenBank/DDBJ databases">
        <title>The genome sequence of Methanohalophilus portucalensis strain FDF1.</title>
        <authorList>
            <person name="Lai M.-C."/>
            <person name="Lai S.-J."/>
        </authorList>
    </citation>
    <scope>NUCLEOTIDE SEQUENCE [LARGE SCALE GENOMIC DNA]</scope>
    <source>
        <strain evidence="1 2">FDF-1</strain>
    </source>
</reference>
<dbReference type="Proteomes" id="UP000185713">
    <property type="component" value="Unassembled WGS sequence"/>
</dbReference>
<accession>A0A1L9C2H5</accession>
<evidence type="ECO:0000313" key="1">
    <source>
        <dbReference type="EMBL" id="OJH48608.1"/>
    </source>
</evidence>
<proteinExistence type="predicted"/>
<name>A0A1L9C2H5_9EURY</name>
<comment type="caution">
    <text evidence="1">The sequence shown here is derived from an EMBL/GenBank/DDBJ whole genome shotgun (WGS) entry which is preliminary data.</text>
</comment>